<dbReference type="EMBL" id="JAAOAM010000112">
    <property type="protein sequence ID" value="KAF5546782.1"/>
    <property type="molecule type" value="Genomic_DNA"/>
</dbReference>
<dbReference type="Proteomes" id="UP000522262">
    <property type="component" value="Unassembled WGS sequence"/>
</dbReference>
<dbReference type="AlphaFoldDB" id="A0A8H5J1M1"/>
<feature type="region of interest" description="Disordered" evidence="1">
    <location>
        <begin position="90"/>
        <end position="116"/>
    </location>
</feature>
<evidence type="ECO:0000313" key="2">
    <source>
        <dbReference type="EMBL" id="KAF5546782.1"/>
    </source>
</evidence>
<reference evidence="2 3" key="1">
    <citation type="submission" date="2020-05" db="EMBL/GenBank/DDBJ databases">
        <title>Identification and distribution of gene clusters putatively required for synthesis of sphingolipid metabolism inhibitors in phylogenetically diverse species of the filamentous fungus Fusarium.</title>
        <authorList>
            <person name="Kim H.-S."/>
            <person name="Busman M."/>
            <person name="Brown D.W."/>
            <person name="Divon H."/>
            <person name="Uhlig S."/>
            <person name="Proctor R.H."/>
        </authorList>
    </citation>
    <scope>NUCLEOTIDE SEQUENCE [LARGE SCALE GENOMIC DNA]</scope>
    <source>
        <strain evidence="2 3">NRRL 53147</strain>
    </source>
</reference>
<name>A0A8H5J1M1_9HYPO</name>
<accession>A0A8H5J1M1</accession>
<evidence type="ECO:0000313" key="3">
    <source>
        <dbReference type="Proteomes" id="UP000522262"/>
    </source>
</evidence>
<sequence length="127" mass="14077">MMAQHHQSAAEMTQKIDAARAANADLEALQAEGMAINQLLPTIKDHHAEIAQLQQHATEVEEYLALKAARWVGGQLLGLHRAHSLVKVREETVSRKAPKNPATRRQSVHPSLEENGEGSGQVYLFWL</sequence>
<organism evidence="2 3">
    <name type="scientific">Fusarium mexicanum</name>
    <dbReference type="NCBI Taxonomy" id="751941"/>
    <lineage>
        <taxon>Eukaryota</taxon>
        <taxon>Fungi</taxon>
        <taxon>Dikarya</taxon>
        <taxon>Ascomycota</taxon>
        <taxon>Pezizomycotina</taxon>
        <taxon>Sordariomycetes</taxon>
        <taxon>Hypocreomycetidae</taxon>
        <taxon>Hypocreales</taxon>
        <taxon>Nectriaceae</taxon>
        <taxon>Fusarium</taxon>
        <taxon>Fusarium fujikuroi species complex</taxon>
    </lineage>
</organism>
<comment type="caution">
    <text evidence="2">The sequence shown here is derived from an EMBL/GenBank/DDBJ whole genome shotgun (WGS) entry which is preliminary data.</text>
</comment>
<evidence type="ECO:0000256" key="1">
    <source>
        <dbReference type="SAM" id="MobiDB-lite"/>
    </source>
</evidence>
<proteinExistence type="predicted"/>
<protein>
    <submittedName>
        <fullName evidence="2">Uncharacterized protein</fullName>
    </submittedName>
</protein>
<keyword evidence="3" id="KW-1185">Reference proteome</keyword>
<gene>
    <name evidence="2" type="ORF">FMEXI_5472</name>
</gene>